<dbReference type="Pfam" id="PF13580">
    <property type="entry name" value="SIS_2"/>
    <property type="match status" value="1"/>
</dbReference>
<feature type="domain" description="SIS" evidence="1">
    <location>
        <begin position="33"/>
        <end position="204"/>
    </location>
</feature>
<sequence>MRYVETFYENIDTILKQIRTTQQETIGQAAEIVAETVEKGGIIQSFGSGHSFSAAIEVAGRAGGFVNSKAIKEFYGINGWFEVIEGVGETFIRLVDRRKEDCFIFISNSGKNPLHIDMAQYVKEKGNKLIAVTNLNESSQAKSLHSSGKKLYELADVVLDNCGEPGDCSINIEKYGIKVGPTSTIAAAYLLDSVILQAIEILVDKGIEPPIMKSANVEYGRTYNDQLMEKYKDRLQRV</sequence>
<dbReference type="RefSeq" id="WP_024094439.1">
    <property type="nucleotide sequence ID" value="NZ_CP020557.1"/>
</dbReference>
<dbReference type="InterPro" id="IPR001347">
    <property type="entry name" value="SIS_dom"/>
</dbReference>
<evidence type="ECO:0000259" key="1">
    <source>
        <dbReference type="PROSITE" id="PS51464"/>
    </source>
</evidence>
<organism evidence="2 3">
    <name type="scientific">Paenibacillus larvae subsp. pulvifaciens</name>
    <dbReference type="NCBI Taxonomy" id="1477"/>
    <lineage>
        <taxon>Bacteria</taxon>
        <taxon>Bacillati</taxon>
        <taxon>Bacillota</taxon>
        <taxon>Bacilli</taxon>
        <taxon>Bacillales</taxon>
        <taxon>Paenibacillaceae</taxon>
        <taxon>Paenibacillus</taxon>
    </lineage>
</organism>
<dbReference type="InterPro" id="IPR035472">
    <property type="entry name" value="RpiR-like_SIS"/>
</dbReference>
<dbReference type="Proteomes" id="UP000192727">
    <property type="component" value="Chromosome"/>
</dbReference>
<dbReference type="PANTHER" id="PTHR30390">
    <property type="entry name" value="SEDOHEPTULOSE 7-PHOSPHATE ISOMERASE / DNAA INITIATOR-ASSOCIATING FACTOR FOR REPLICATION INITIATION"/>
    <property type="match status" value="1"/>
</dbReference>
<gene>
    <name evidence="2" type="ORF">B7C51_20865</name>
</gene>
<accession>A0A1V0UWZ0</accession>
<dbReference type="PROSITE" id="PS51464">
    <property type="entry name" value="SIS"/>
    <property type="match status" value="1"/>
</dbReference>
<dbReference type="SUPFAM" id="SSF53697">
    <property type="entry name" value="SIS domain"/>
    <property type="match status" value="1"/>
</dbReference>
<dbReference type="GO" id="GO:1901135">
    <property type="term" value="P:carbohydrate derivative metabolic process"/>
    <property type="evidence" value="ECO:0007669"/>
    <property type="project" value="InterPro"/>
</dbReference>
<dbReference type="EMBL" id="CP020557">
    <property type="protein sequence ID" value="ARF69764.1"/>
    <property type="molecule type" value="Genomic_DNA"/>
</dbReference>
<name>A0A1V0UWZ0_9BACL</name>
<evidence type="ECO:0000313" key="2">
    <source>
        <dbReference type="EMBL" id="ARF69764.1"/>
    </source>
</evidence>
<dbReference type="AlphaFoldDB" id="A0A1V0UWZ0"/>
<dbReference type="CDD" id="cd05013">
    <property type="entry name" value="SIS_RpiR"/>
    <property type="match status" value="1"/>
</dbReference>
<proteinExistence type="predicted"/>
<dbReference type="PANTHER" id="PTHR30390:SF7">
    <property type="entry name" value="PHOSPHOHEPTOSE ISOMERASE"/>
    <property type="match status" value="1"/>
</dbReference>
<reference evidence="2 3" key="1">
    <citation type="submission" date="2017-03" db="EMBL/GenBank/DDBJ databases">
        <title>Paenibacillus larvae genome sequencing.</title>
        <authorList>
            <person name="Dingman D.W."/>
        </authorList>
    </citation>
    <scope>NUCLEOTIDE SEQUENCE [LARGE SCALE GENOMIC DNA]</scope>
    <source>
        <strain evidence="2 3">SAG 10367</strain>
    </source>
</reference>
<protein>
    <recommendedName>
        <fullName evidence="1">SIS domain-containing protein</fullName>
    </recommendedName>
</protein>
<dbReference type="Gene3D" id="3.40.50.10490">
    <property type="entry name" value="Glucose-6-phosphate isomerase like protein, domain 1"/>
    <property type="match status" value="1"/>
</dbReference>
<dbReference type="NCBIfam" id="NF002805">
    <property type="entry name" value="PRK02947.1"/>
    <property type="match status" value="1"/>
</dbReference>
<dbReference type="InterPro" id="IPR050099">
    <property type="entry name" value="SIS_GmhA/DiaA_subfam"/>
</dbReference>
<evidence type="ECO:0000313" key="3">
    <source>
        <dbReference type="Proteomes" id="UP000192727"/>
    </source>
</evidence>
<dbReference type="GO" id="GO:0097367">
    <property type="term" value="F:carbohydrate derivative binding"/>
    <property type="evidence" value="ECO:0007669"/>
    <property type="project" value="InterPro"/>
</dbReference>
<dbReference type="InterPro" id="IPR046348">
    <property type="entry name" value="SIS_dom_sf"/>
</dbReference>